<evidence type="ECO:0000313" key="2">
    <source>
        <dbReference type="Proteomes" id="UP001274896"/>
    </source>
</evidence>
<dbReference type="PANTHER" id="PTHR47510:SF3">
    <property type="entry name" value="ENDO_EXONUCLEASE_PHOSPHATASE DOMAIN-CONTAINING PROTEIN"/>
    <property type="match status" value="1"/>
</dbReference>
<gene>
    <name evidence="1" type="ORF">QTP70_002838</name>
</gene>
<dbReference type="Proteomes" id="UP001274896">
    <property type="component" value="Unassembled WGS sequence"/>
</dbReference>
<protein>
    <submittedName>
        <fullName evidence="1">Uncharacterized protein</fullName>
    </submittedName>
</protein>
<dbReference type="AlphaFoldDB" id="A0AAE0V1Y2"/>
<organism evidence="1 2">
    <name type="scientific">Hemibagrus guttatus</name>
    <dbReference type="NCBI Taxonomy" id="175788"/>
    <lineage>
        <taxon>Eukaryota</taxon>
        <taxon>Metazoa</taxon>
        <taxon>Chordata</taxon>
        <taxon>Craniata</taxon>
        <taxon>Vertebrata</taxon>
        <taxon>Euteleostomi</taxon>
        <taxon>Actinopterygii</taxon>
        <taxon>Neopterygii</taxon>
        <taxon>Teleostei</taxon>
        <taxon>Ostariophysi</taxon>
        <taxon>Siluriformes</taxon>
        <taxon>Bagridae</taxon>
        <taxon>Hemibagrus</taxon>
    </lineage>
</organism>
<proteinExistence type="predicted"/>
<sequence length="250" mass="29145">MIDDEDEATCFLRFVDSRWCRWTRTLLYWSCMKLTLHQTQHRDTVLIVAGDFNRANLKRAAPNFHQHITCPTMGGRTLDHCYTQFKDCYKAQSRPPFGKSNHVAIFLMPRSKQRLKQEDPVQQDVMYWMDRTVASLQDTLDEADLDMFIRSSDDVNVFMEAVVGFIWKLADDIVHKTVIRTFPNQKSWVDKTVHDALRSCSAVYNLGLASGNMDEYKAASYSMHRVVKEAKRCYRKKLESQFHQSGSRSL</sequence>
<name>A0AAE0V1Y2_9TELE</name>
<dbReference type="EMBL" id="JAUCMX010000011">
    <property type="protein sequence ID" value="KAK3530808.1"/>
    <property type="molecule type" value="Genomic_DNA"/>
</dbReference>
<comment type="caution">
    <text evidence="1">The sequence shown here is derived from an EMBL/GenBank/DDBJ whole genome shotgun (WGS) entry which is preliminary data.</text>
</comment>
<reference evidence="1" key="1">
    <citation type="submission" date="2023-06" db="EMBL/GenBank/DDBJ databases">
        <title>Male Hemibagrus guttatus genome.</title>
        <authorList>
            <person name="Bian C."/>
        </authorList>
    </citation>
    <scope>NUCLEOTIDE SEQUENCE</scope>
    <source>
        <strain evidence="1">Male_cb2023</strain>
        <tissue evidence="1">Muscle</tissue>
    </source>
</reference>
<evidence type="ECO:0000313" key="1">
    <source>
        <dbReference type="EMBL" id="KAK3530808.1"/>
    </source>
</evidence>
<accession>A0AAE0V1Y2</accession>
<dbReference type="PANTHER" id="PTHR47510">
    <property type="entry name" value="REVERSE TRANSCRIPTASE DOMAIN-CONTAINING PROTEIN"/>
    <property type="match status" value="1"/>
</dbReference>
<keyword evidence="2" id="KW-1185">Reference proteome</keyword>